<comment type="caution">
    <text evidence="2">The sequence shown here is derived from an EMBL/GenBank/DDBJ whole genome shotgun (WGS) entry which is preliminary data.</text>
</comment>
<dbReference type="VEuPathDB" id="FungiDB:TAPDE_003152"/>
<evidence type="ECO:0000256" key="1">
    <source>
        <dbReference type="SAM" id="MobiDB-lite"/>
    </source>
</evidence>
<name>R4XB12_TAPDE</name>
<keyword evidence="3" id="KW-1185">Reference proteome</keyword>
<evidence type="ECO:0000313" key="3">
    <source>
        <dbReference type="Proteomes" id="UP000013776"/>
    </source>
</evidence>
<accession>R4XB12</accession>
<dbReference type="EMBL" id="CAHR02000117">
    <property type="protein sequence ID" value="CCG83013.1"/>
    <property type="molecule type" value="Genomic_DNA"/>
</dbReference>
<dbReference type="Proteomes" id="UP000013776">
    <property type="component" value="Unassembled WGS sequence"/>
</dbReference>
<sequence>MQLKPHPSTYILFRPPASPLCDAEEVFHTDIELAQKRTLDYKKSCPALLGTASKQLARISETFDNASDAEEEEPGSEHEARNDAIQMFEQQPTTTKTLNKKRSFLLVDVIDNVEGRAAIKRQDPRDTSSLLSNDSIGIDTPRSVRREARAIKRQKSDFDVLYANSKELVKSCRQFGDKSHENALIDGNGRMTIEPGFRKSGQAELRHRKSMITMSLRSNRSTSPSRTRLDRIDMEELTSFDKLLQEPHTFKTAPADTLLDTKPLIVTSFASGPPLKQIMKLDHPFSHNTELLKQMPATKLNTRSCRKLRHSKSAKEVLQKYSTKKVPNPRTNMKAELPPSPGTDHAAKESVSKKSSIRSGLRHLLGL</sequence>
<gene>
    <name evidence="2" type="ORF">TAPDE_003152</name>
</gene>
<feature type="region of interest" description="Disordered" evidence="1">
    <location>
        <begin position="309"/>
        <end position="359"/>
    </location>
</feature>
<dbReference type="AlphaFoldDB" id="R4XB12"/>
<proteinExistence type="predicted"/>
<evidence type="ECO:0000313" key="2">
    <source>
        <dbReference type="EMBL" id="CCG83013.1"/>
    </source>
</evidence>
<organism evidence="2 3">
    <name type="scientific">Taphrina deformans (strain PYCC 5710 / ATCC 11124 / CBS 356.35 / IMI 108563 / JCM 9778 / NBRC 8474)</name>
    <name type="common">Peach leaf curl fungus</name>
    <name type="synonym">Lalaria deformans</name>
    <dbReference type="NCBI Taxonomy" id="1097556"/>
    <lineage>
        <taxon>Eukaryota</taxon>
        <taxon>Fungi</taxon>
        <taxon>Dikarya</taxon>
        <taxon>Ascomycota</taxon>
        <taxon>Taphrinomycotina</taxon>
        <taxon>Taphrinomycetes</taxon>
        <taxon>Taphrinales</taxon>
        <taxon>Taphrinaceae</taxon>
        <taxon>Taphrina</taxon>
    </lineage>
</organism>
<reference evidence="2 3" key="1">
    <citation type="journal article" date="2013" name="MBio">
        <title>Genome sequencing of the plant pathogen Taphrina deformans, the causal agent of peach leaf curl.</title>
        <authorList>
            <person name="Cisse O.H."/>
            <person name="Almeida J.M.G.C.F."/>
            <person name="Fonseca A."/>
            <person name="Kumar A.A."/>
            <person name="Salojaervi J."/>
            <person name="Overmyer K."/>
            <person name="Hauser P.M."/>
            <person name="Pagni M."/>
        </authorList>
    </citation>
    <scope>NUCLEOTIDE SEQUENCE [LARGE SCALE GENOMIC DNA]</scope>
    <source>
        <strain evidence="3">PYCC 5710 / ATCC 11124 / CBS 356.35 / IMI 108563 / JCM 9778 / NBRC 8474</strain>
    </source>
</reference>
<protein>
    <submittedName>
        <fullName evidence="2">Uncharacterized protein</fullName>
    </submittedName>
</protein>
<dbReference type="OrthoDB" id="10651389at2759"/>